<dbReference type="PANTHER" id="PTHR10317">
    <property type="entry name" value="EUKARYOTIC TRANSLATION INITIATION FACTOR 3 SUBUNIT E"/>
    <property type="match status" value="1"/>
</dbReference>
<evidence type="ECO:0000256" key="3">
    <source>
        <dbReference type="ARBA" id="ARBA00022917"/>
    </source>
</evidence>
<protein>
    <submittedName>
        <fullName evidence="5">Eukaryotic translation initiation factor 3 subunit E</fullName>
    </submittedName>
</protein>
<reference evidence="5 6" key="1">
    <citation type="journal article" date="2014" name="Genome Biol. Evol.">
        <title>The genome of the myxosporean Thelohanellus kitauei shows adaptations to nutrient acquisition within its fish host.</title>
        <authorList>
            <person name="Yang Y."/>
            <person name="Xiong J."/>
            <person name="Zhou Z."/>
            <person name="Huo F."/>
            <person name="Miao W."/>
            <person name="Ran C."/>
            <person name="Liu Y."/>
            <person name="Zhang J."/>
            <person name="Feng J."/>
            <person name="Wang M."/>
            <person name="Wang M."/>
            <person name="Wang L."/>
            <person name="Yao B."/>
        </authorList>
    </citation>
    <scope>NUCLEOTIDE SEQUENCE [LARGE SCALE GENOMIC DNA]</scope>
    <source>
        <strain evidence="5">Wuqing</strain>
    </source>
</reference>
<keyword evidence="2 5" id="KW-0396">Initiation factor</keyword>
<dbReference type="GO" id="GO:0005852">
    <property type="term" value="C:eukaryotic translation initiation factor 3 complex"/>
    <property type="evidence" value="ECO:0007669"/>
    <property type="project" value="InterPro"/>
</dbReference>
<dbReference type="AlphaFoldDB" id="A0A0C2MLF3"/>
<gene>
    <name evidence="5" type="ORF">RF11_13827</name>
</gene>
<proteinExistence type="predicted"/>
<dbReference type="InterPro" id="IPR019010">
    <property type="entry name" value="eIF3e_N"/>
</dbReference>
<keyword evidence="1" id="KW-0963">Cytoplasm</keyword>
<sequence>MITISEEATHFSKLEPYFDGHIGVMIYEYMVENKYVDRKFGLGKMIQFAQKTKMVSFTINLINQYNESDETPEDLNTLKSEVSKTLSEKRDRFRTISMTIKEDRFRTLIESTTKSHEEIIKTCYTLFDLPKNFHQIIYDYMTIMYDTGKYSKCDKYLRIYACLVNKKSDAYLECLWGQLYCTILENESMGASDLIDIIFREIQEREINHHSKILQVNHLLHLSLLVYFKSDNLFGKFYDVCSNNDYFRQALEVISPHLMRYVVVSALISSESDSDLQDLQDLMLNDVTDYSDCFVLFIKSLLCDYDVEMCIQQLKLCLSEFQHDYVIRWLQELFEARAYFQILKLYSLIHNSVSLQSIISTFGVDSEFAQILIRQFFSIENVEEVIQTTPTDDPMFKSSILPPLVILEEFSNKLKIST</sequence>
<organism evidence="5 6">
    <name type="scientific">Thelohanellus kitauei</name>
    <name type="common">Myxosporean</name>
    <dbReference type="NCBI Taxonomy" id="669202"/>
    <lineage>
        <taxon>Eukaryota</taxon>
        <taxon>Metazoa</taxon>
        <taxon>Cnidaria</taxon>
        <taxon>Myxozoa</taxon>
        <taxon>Myxosporea</taxon>
        <taxon>Bivalvulida</taxon>
        <taxon>Platysporina</taxon>
        <taxon>Myxobolidae</taxon>
        <taxon>Thelohanellus</taxon>
    </lineage>
</organism>
<name>A0A0C2MLF3_THEKT</name>
<dbReference type="GO" id="GO:0003743">
    <property type="term" value="F:translation initiation factor activity"/>
    <property type="evidence" value="ECO:0007669"/>
    <property type="project" value="UniProtKB-KW"/>
</dbReference>
<evidence type="ECO:0000313" key="6">
    <source>
        <dbReference type="Proteomes" id="UP000031668"/>
    </source>
</evidence>
<evidence type="ECO:0000256" key="2">
    <source>
        <dbReference type="ARBA" id="ARBA00022540"/>
    </source>
</evidence>
<keyword evidence="6" id="KW-1185">Reference proteome</keyword>
<comment type="caution">
    <text evidence="5">The sequence shown here is derived from an EMBL/GenBank/DDBJ whole genome shotgun (WGS) entry which is preliminary data.</text>
</comment>
<dbReference type="OrthoDB" id="417252at2759"/>
<dbReference type="EMBL" id="JWZT01004976">
    <property type="protein sequence ID" value="KII62456.1"/>
    <property type="molecule type" value="Genomic_DNA"/>
</dbReference>
<dbReference type="OMA" id="IMEPNRP"/>
<keyword evidence="3" id="KW-0648">Protein biosynthesis</keyword>
<dbReference type="Pfam" id="PF09440">
    <property type="entry name" value="eIF3_N"/>
    <property type="match status" value="1"/>
</dbReference>
<accession>A0A0C2MLF3</accession>
<evidence type="ECO:0000256" key="1">
    <source>
        <dbReference type="ARBA" id="ARBA00022490"/>
    </source>
</evidence>
<evidence type="ECO:0000313" key="5">
    <source>
        <dbReference type="EMBL" id="KII62456.1"/>
    </source>
</evidence>
<dbReference type="Proteomes" id="UP000031668">
    <property type="component" value="Unassembled WGS sequence"/>
</dbReference>
<feature type="domain" description="Eukaryotic translation initiation factor 3 subunit E N-terminal" evidence="4">
    <location>
        <begin position="12"/>
        <end position="150"/>
    </location>
</feature>
<dbReference type="InterPro" id="IPR016650">
    <property type="entry name" value="eIF3e"/>
</dbReference>
<evidence type="ECO:0000259" key="4">
    <source>
        <dbReference type="Pfam" id="PF09440"/>
    </source>
</evidence>